<evidence type="ECO:0000259" key="3">
    <source>
        <dbReference type="SMART" id="SM00885"/>
    </source>
</evidence>
<feature type="domain" description="Bacteriophage/plasmid primase P4 C-terminal" evidence="3">
    <location>
        <begin position="395"/>
        <end position="546"/>
    </location>
</feature>
<evidence type="ECO:0000313" key="5">
    <source>
        <dbReference type="EMBL" id="ELP62823.1"/>
    </source>
</evidence>
<dbReference type="InterPro" id="IPR014818">
    <property type="entry name" value="Phage/plasmid_primase_P4_C"/>
</dbReference>
<evidence type="ECO:0000256" key="2">
    <source>
        <dbReference type="SAM" id="MobiDB-lite"/>
    </source>
</evidence>
<protein>
    <submittedName>
        <fullName evidence="5">D5-like N-terminal domain protein</fullName>
    </submittedName>
</protein>
<dbReference type="PANTHER" id="PTHR35372">
    <property type="entry name" value="ATP BINDING PROTEIN-RELATED"/>
    <property type="match status" value="1"/>
</dbReference>
<dbReference type="Proteomes" id="UP000010931">
    <property type="component" value="Unassembled WGS sequence"/>
</dbReference>
<feature type="region of interest" description="Disordered" evidence="2">
    <location>
        <begin position="623"/>
        <end position="680"/>
    </location>
</feature>
<dbReference type="InterPro" id="IPR015330">
    <property type="entry name" value="DNA_primase/pol_bifunc_N"/>
</dbReference>
<comment type="caution">
    <text evidence="5">The sequence shown here is derived from an EMBL/GenBank/DDBJ whole genome shotgun (WGS) entry which is preliminary data.</text>
</comment>
<evidence type="ECO:0000256" key="1">
    <source>
        <dbReference type="ARBA" id="ARBA00022801"/>
    </source>
</evidence>
<proteinExistence type="predicted"/>
<dbReference type="PANTHER" id="PTHR35372:SF2">
    <property type="entry name" value="SF3 HELICASE DOMAIN-CONTAINING PROTEIN"/>
    <property type="match status" value="1"/>
</dbReference>
<evidence type="ECO:0000313" key="6">
    <source>
        <dbReference type="Proteomes" id="UP000010931"/>
    </source>
</evidence>
<feature type="region of interest" description="Disordered" evidence="2">
    <location>
        <begin position="692"/>
        <end position="812"/>
    </location>
</feature>
<feature type="compositionally biased region" description="Basic residues" evidence="2">
    <location>
        <begin position="788"/>
        <end position="801"/>
    </location>
</feature>
<accession>L7ETS7</accession>
<dbReference type="SUPFAM" id="SSF56747">
    <property type="entry name" value="Prim-pol domain"/>
    <property type="match status" value="1"/>
</dbReference>
<dbReference type="Pfam" id="PF08706">
    <property type="entry name" value="D5_N"/>
    <property type="match status" value="1"/>
</dbReference>
<dbReference type="InterPro" id="IPR051620">
    <property type="entry name" value="ORF904-like_C"/>
</dbReference>
<dbReference type="GO" id="GO:0016787">
    <property type="term" value="F:hydrolase activity"/>
    <property type="evidence" value="ECO:0007669"/>
    <property type="project" value="UniProtKB-KW"/>
</dbReference>
<dbReference type="EMBL" id="AEJB01000573">
    <property type="protein sequence ID" value="ELP62823.1"/>
    <property type="molecule type" value="Genomic_DNA"/>
</dbReference>
<reference evidence="5 6" key="1">
    <citation type="journal article" date="2011" name="Plasmid">
        <title>Streptomyces turgidiscabies Car8 contains a modular pathogenicity island that shares virulence genes with other actinobacterial plant pathogens.</title>
        <authorList>
            <person name="Huguet-Tapia J.C."/>
            <person name="Badger J.H."/>
            <person name="Loria R."/>
            <person name="Pettis G.S."/>
        </authorList>
    </citation>
    <scope>NUCLEOTIDE SEQUENCE [LARGE SCALE GENOMIC DNA]</scope>
    <source>
        <strain evidence="5 6">Car8</strain>
    </source>
</reference>
<feature type="compositionally biased region" description="Basic residues" evidence="2">
    <location>
        <begin position="645"/>
        <end position="655"/>
    </location>
</feature>
<feature type="domain" description="DNA primase/polymerase bifunctional N-terminal" evidence="4">
    <location>
        <begin position="11"/>
        <end position="203"/>
    </location>
</feature>
<organism evidence="5 6">
    <name type="scientific">Streptomyces turgidiscabies (strain Car8)</name>
    <dbReference type="NCBI Taxonomy" id="698760"/>
    <lineage>
        <taxon>Bacteria</taxon>
        <taxon>Bacillati</taxon>
        <taxon>Actinomycetota</taxon>
        <taxon>Actinomycetes</taxon>
        <taxon>Kitasatosporales</taxon>
        <taxon>Streptomycetaceae</taxon>
        <taxon>Streptomyces</taxon>
    </lineage>
</organism>
<dbReference type="SMART" id="SM00885">
    <property type="entry name" value="D5_N"/>
    <property type="match status" value="1"/>
</dbReference>
<feature type="compositionally biased region" description="Basic residues" evidence="2">
    <location>
        <begin position="712"/>
        <end position="771"/>
    </location>
</feature>
<gene>
    <name evidence="5" type="ORF">STRTUCAR8_06425</name>
</gene>
<sequence>MSTTPDTLAAALAWHAAGASVVRAAANGTKAPLGKWTAAMTERADAEQLHAWFSDGHPGIGLVLGAVSGNLEMLEFEGRAVAEGVAREFSEICEASGLGDLWQRLRAGYLEGTPSGGGHLLYRVTGGTVLRNTKLAQRPASATELESKPKDKVKPLIETRGEGGFVVVAPSHGPVHPTGEPWRLTAGGPDTVPVITAGERDALFAVARMLDQMPAPSEAPAPAPVTAADAFLFGTSPAATDDGALRPGDDYEQRTTWADILKPHGWSHVFTSGQTTYWRRPGKDQGMISATTGHAADRDRLYVFSTSTEFDTERPYTKFGAYTLLAHGGDHSAAARALRSQGYGTPRPTPPRHLAAVPAPLPGPAIDGTAALQVDEPAPAPAGAWPESFTDDGNALLYAGHVAEQLRYVPERGMWLTWDRWRWSWDEAGHSVELGRALIRDLDTRRFADNEDVLKAARKHKQASLSRNRIGSMLGLAQSDRRLVVRIGTLDAAPRHLCTPGGIVDLTTGAITPCTPEAMHTRSALLAPDPHHPTPRWDAFLTDTFGGDLDMIGFVQRLAGYSASADTGTHVFPFLHGAGQNGKSVLMDVLRHLLGDYAGPAPAGFLMAGKQEHSEEIARLPGPAPRRLLRDRPVRPLRRSQAQGTHRRRHPHRPLHAPGLLRVRAHPPPVAHGQPPAPRQSRWQLLLAAPAARPVRAHRARGQEGREPRPAPGRRGRPRHPRLDHRRSPRPLRRGRPSRARLRQVRHRGLRRRGRPHRPVPRRLLRTGPHRPRTDGDRPRPLHVRGVVPHRGRAGHGRPHLRQGTQGPRHRPQAVLGQVLLRRARPARRRRRRRARGLVIKVPLRVPLSAVAV</sequence>
<dbReference type="AlphaFoldDB" id="L7ETS7"/>
<name>L7ETS7_STRT8</name>
<keyword evidence="6" id="KW-1185">Reference proteome</keyword>
<evidence type="ECO:0000259" key="4">
    <source>
        <dbReference type="SMART" id="SM00943"/>
    </source>
</evidence>
<dbReference type="STRING" id="85558.T45_02293"/>
<dbReference type="SMART" id="SM00943">
    <property type="entry name" value="Prim-Pol"/>
    <property type="match status" value="1"/>
</dbReference>
<keyword evidence="1" id="KW-0378">Hydrolase</keyword>
<feature type="compositionally biased region" description="Pro residues" evidence="2">
    <location>
        <begin position="666"/>
        <end position="678"/>
    </location>
</feature>
<feature type="non-terminal residue" evidence="5">
    <location>
        <position position="853"/>
    </location>
</feature>